<dbReference type="InterPro" id="IPR009721">
    <property type="entry name" value="O-acyltransferase_WSD1_C"/>
</dbReference>
<dbReference type="GO" id="GO:0005886">
    <property type="term" value="C:plasma membrane"/>
    <property type="evidence" value="ECO:0007669"/>
    <property type="project" value="TreeGrafter"/>
</dbReference>
<dbReference type="InterPro" id="IPR045034">
    <property type="entry name" value="O-acyltransferase_WSD1-like"/>
</dbReference>
<dbReference type="PANTHER" id="PTHR31650">
    <property type="entry name" value="O-ACYLTRANSFERASE (WSD1-LIKE) FAMILY PROTEIN"/>
    <property type="match status" value="1"/>
</dbReference>
<gene>
    <name evidence="2" type="primary">GALNTL6</name>
    <name evidence="2" type="ORF">g.14315</name>
</gene>
<dbReference type="GO" id="GO:0019432">
    <property type="term" value="P:triglyceride biosynthetic process"/>
    <property type="evidence" value="ECO:0007669"/>
    <property type="project" value="TreeGrafter"/>
</dbReference>
<name>A0A0A1WI32_ZEUCU</name>
<dbReference type="Pfam" id="PF06974">
    <property type="entry name" value="WS_DGAT_C"/>
    <property type="match status" value="1"/>
</dbReference>
<protein>
    <submittedName>
        <fullName evidence="2">Polypeptide N-acetylgalactosaminyltransferase-like 6</fullName>
    </submittedName>
</protein>
<dbReference type="AlphaFoldDB" id="A0A0A1WI32"/>
<organism evidence="2">
    <name type="scientific">Zeugodacus cucurbitae</name>
    <name type="common">Melon fruit fly</name>
    <name type="synonym">Bactrocera cucurbitae</name>
    <dbReference type="NCBI Taxonomy" id="28588"/>
    <lineage>
        <taxon>Eukaryota</taxon>
        <taxon>Metazoa</taxon>
        <taxon>Ecdysozoa</taxon>
        <taxon>Arthropoda</taxon>
        <taxon>Hexapoda</taxon>
        <taxon>Insecta</taxon>
        <taxon>Pterygota</taxon>
        <taxon>Neoptera</taxon>
        <taxon>Endopterygota</taxon>
        <taxon>Diptera</taxon>
        <taxon>Brachycera</taxon>
        <taxon>Muscomorpha</taxon>
        <taxon>Tephritoidea</taxon>
        <taxon>Tephritidae</taxon>
        <taxon>Zeugodacus</taxon>
        <taxon>Zeugodacus</taxon>
    </lineage>
</organism>
<keyword evidence="2" id="KW-0808">Transferase</keyword>
<accession>A0A0A1WI32</accession>
<feature type="domain" description="O-acyltransferase WSD1 C-terminal" evidence="1">
    <location>
        <begin position="562"/>
        <end position="703"/>
    </location>
</feature>
<sequence>MEKILRQVKSFFKALICFLIACCLLPMVILSFVCVHYSDELVNYVLSIKYPTLTISKSKKIRTFIDTPRNAGIFHFLLQIKGQCDFEQIKSYYTENLTDARDKAGYLRFPKLRQKLVTCWGHYAWVNDNSSFNINNHVVLSARTHRGRPVSDSNIQDFVSELATKYIPSDLPQWQVIIIPTASTTSTTVTTTEAGNESSTTTTQAMDDHYYVLVKVHHLIIAEEEDLHISELLMLQENGRKPQIDMDQFGGRKKAQALSYFVREPVHIRRLLNHIGAQIVNAWNAFIYEFESLETPDGYRPVHITNVTQLLSVLLIVSVNVCIDYRRTMQLRQKLRRRYNVQKDNYGRLRIFTMLLLKEIERRNLSWQAAWKAVCTSWHPTNIVKSWTKFLWRLNINNTVLLPYRIYCELMAIRELIFRGQTHLTHTHVGRISIYLPMVLYAQIEFFKICYEIFKAPVNIYEELFVKPTKEANILQLKSYSGRKIVSFSKSINAAELRQRHHFNAASCESDFILACLAGALRDYFAVHSSQAPVPQVLNTTCRTIAKGYFTEKSGNKAENIGGVVFLQLPLQSPGSELTHKVHTIVEDIRRKQIMIYLASLGQTRFDLLTALMPRVLTKVCLNFFSHNFPVTITEIHGATSDFQTLWGHVVEDVLLFRPPQSKTCLSLNIHRFGDRYRLAIMADTQLGPDHSQISRAFENYIETVAL</sequence>
<dbReference type="GO" id="GO:0008374">
    <property type="term" value="F:O-acyltransferase activity"/>
    <property type="evidence" value="ECO:0007669"/>
    <property type="project" value="InterPro"/>
</dbReference>
<proteinExistence type="predicted"/>
<reference evidence="2" key="2">
    <citation type="journal article" date="2015" name="Gigascience">
        <title>Reconstructing a comprehensive transcriptome assembly of a white-pupal translocated strain of the pest fruit fly Bactrocera cucurbitae.</title>
        <authorList>
            <person name="Sim S.B."/>
            <person name="Calla B."/>
            <person name="Hall B."/>
            <person name="DeRego T."/>
            <person name="Geib S.M."/>
        </authorList>
    </citation>
    <scope>NUCLEOTIDE SEQUENCE</scope>
</reference>
<evidence type="ECO:0000313" key="2">
    <source>
        <dbReference type="EMBL" id="JAC98698.1"/>
    </source>
</evidence>
<dbReference type="EMBL" id="GBXI01015593">
    <property type="protein sequence ID" value="JAC98698.1"/>
    <property type="molecule type" value="Transcribed_RNA"/>
</dbReference>
<dbReference type="PANTHER" id="PTHR31650:SF23">
    <property type="entry name" value="GH11223P"/>
    <property type="match status" value="1"/>
</dbReference>
<reference evidence="2" key="1">
    <citation type="submission" date="2014-11" db="EMBL/GenBank/DDBJ databases">
        <authorList>
            <person name="Geib S."/>
        </authorList>
    </citation>
    <scope>NUCLEOTIDE SEQUENCE</scope>
</reference>
<evidence type="ECO:0000259" key="1">
    <source>
        <dbReference type="Pfam" id="PF06974"/>
    </source>
</evidence>